<keyword evidence="7" id="KW-1133">Transmembrane helix</keyword>
<dbReference type="SMART" id="SM00387">
    <property type="entry name" value="HATPase_c"/>
    <property type="match status" value="1"/>
</dbReference>
<evidence type="ECO:0000256" key="4">
    <source>
        <dbReference type="ARBA" id="ARBA00022679"/>
    </source>
</evidence>
<dbReference type="InterPro" id="IPR003018">
    <property type="entry name" value="GAF"/>
</dbReference>
<protein>
    <recommendedName>
        <fullName evidence="2">histidine kinase</fullName>
        <ecNumber evidence="2">2.7.13.3</ecNumber>
    </recommendedName>
</protein>
<dbReference type="EMBL" id="BLXY01000001">
    <property type="protein sequence ID" value="GFO63056.1"/>
    <property type="molecule type" value="Genomic_DNA"/>
</dbReference>
<dbReference type="CDD" id="cd00130">
    <property type="entry name" value="PAS"/>
    <property type="match status" value="1"/>
</dbReference>
<feature type="domain" description="Histidine kinase" evidence="8">
    <location>
        <begin position="401"/>
        <end position="624"/>
    </location>
</feature>
<dbReference type="Pfam" id="PF00512">
    <property type="entry name" value="HisKA"/>
    <property type="match status" value="1"/>
</dbReference>
<dbReference type="AlphaFoldDB" id="A0A6V8MSD7"/>
<dbReference type="SMART" id="SM00065">
    <property type="entry name" value="GAF"/>
    <property type="match status" value="1"/>
</dbReference>
<dbReference type="RefSeq" id="WP_183345658.1">
    <property type="nucleotide sequence ID" value="NZ_BLXY01000001.1"/>
</dbReference>
<dbReference type="SUPFAM" id="SSF55785">
    <property type="entry name" value="PYP-like sensor domain (PAS domain)"/>
    <property type="match status" value="1"/>
</dbReference>
<keyword evidence="3 6" id="KW-0597">Phosphoprotein</keyword>
<dbReference type="InterPro" id="IPR036890">
    <property type="entry name" value="HATPase_C_sf"/>
</dbReference>
<dbReference type="InterPro" id="IPR035965">
    <property type="entry name" value="PAS-like_dom_sf"/>
</dbReference>
<dbReference type="NCBIfam" id="TIGR00229">
    <property type="entry name" value="sensory_box"/>
    <property type="match status" value="1"/>
</dbReference>
<dbReference type="PROSITE" id="PS50110">
    <property type="entry name" value="RESPONSE_REGULATORY"/>
    <property type="match status" value="1"/>
</dbReference>
<dbReference type="InterPro" id="IPR013656">
    <property type="entry name" value="PAS_4"/>
</dbReference>
<feature type="domain" description="PAC" evidence="11">
    <location>
        <begin position="334"/>
        <end position="388"/>
    </location>
</feature>
<dbReference type="Gene3D" id="1.10.287.130">
    <property type="match status" value="1"/>
</dbReference>
<dbReference type="InterPro" id="IPR000700">
    <property type="entry name" value="PAS-assoc_C"/>
</dbReference>
<evidence type="ECO:0000256" key="2">
    <source>
        <dbReference type="ARBA" id="ARBA00012438"/>
    </source>
</evidence>
<dbReference type="CDD" id="cd17546">
    <property type="entry name" value="REC_hyHK_CKI1_RcsC-like"/>
    <property type="match status" value="1"/>
</dbReference>
<evidence type="ECO:0000256" key="7">
    <source>
        <dbReference type="SAM" id="Phobius"/>
    </source>
</evidence>
<dbReference type="EC" id="2.7.13.3" evidence="2"/>
<gene>
    <name evidence="12" type="ORF">GMPD_09750</name>
</gene>
<dbReference type="PRINTS" id="PR00344">
    <property type="entry name" value="BCTRLSENSOR"/>
</dbReference>
<feature type="domain" description="Response regulatory" evidence="9">
    <location>
        <begin position="644"/>
        <end position="764"/>
    </location>
</feature>
<evidence type="ECO:0000256" key="6">
    <source>
        <dbReference type="PROSITE-ProRule" id="PRU00169"/>
    </source>
</evidence>
<dbReference type="SUPFAM" id="SSF52172">
    <property type="entry name" value="CheY-like"/>
    <property type="match status" value="1"/>
</dbReference>
<dbReference type="InterPro" id="IPR000014">
    <property type="entry name" value="PAS"/>
</dbReference>
<dbReference type="SMART" id="SM00388">
    <property type="entry name" value="HisKA"/>
    <property type="match status" value="1"/>
</dbReference>
<dbReference type="Pfam" id="PF02518">
    <property type="entry name" value="HATPase_c"/>
    <property type="match status" value="1"/>
</dbReference>
<dbReference type="PROSITE" id="PS51257">
    <property type="entry name" value="PROKAR_LIPOPROTEIN"/>
    <property type="match status" value="1"/>
</dbReference>
<dbReference type="SUPFAM" id="SSF47384">
    <property type="entry name" value="Homodimeric domain of signal transducing histidine kinase"/>
    <property type="match status" value="1"/>
</dbReference>
<comment type="caution">
    <text evidence="12">The sequence shown here is derived from an EMBL/GenBank/DDBJ whole genome shotgun (WGS) entry which is preliminary data.</text>
</comment>
<dbReference type="InterPro" id="IPR029016">
    <property type="entry name" value="GAF-like_dom_sf"/>
</dbReference>
<feature type="transmembrane region" description="Helical" evidence="7">
    <location>
        <begin position="49"/>
        <end position="67"/>
    </location>
</feature>
<evidence type="ECO:0000259" key="11">
    <source>
        <dbReference type="PROSITE" id="PS50113"/>
    </source>
</evidence>
<feature type="domain" description="PAS" evidence="10">
    <location>
        <begin position="262"/>
        <end position="308"/>
    </location>
</feature>
<evidence type="ECO:0000313" key="13">
    <source>
        <dbReference type="Proteomes" id="UP000568888"/>
    </source>
</evidence>
<keyword evidence="7" id="KW-0472">Membrane</keyword>
<dbReference type="PROSITE" id="PS50113">
    <property type="entry name" value="PAC"/>
    <property type="match status" value="1"/>
</dbReference>
<dbReference type="Gene3D" id="3.30.565.10">
    <property type="entry name" value="Histidine kinase-like ATPase, C-terminal domain"/>
    <property type="match status" value="1"/>
</dbReference>
<dbReference type="SMART" id="SM00448">
    <property type="entry name" value="REC"/>
    <property type="match status" value="1"/>
</dbReference>
<name>A0A6V8MSD7_9BACT</name>
<evidence type="ECO:0000256" key="1">
    <source>
        <dbReference type="ARBA" id="ARBA00000085"/>
    </source>
</evidence>
<keyword evidence="7" id="KW-0812">Transmembrane</keyword>
<dbReference type="InterPro" id="IPR036097">
    <property type="entry name" value="HisK_dim/P_sf"/>
</dbReference>
<dbReference type="InterPro" id="IPR011006">
    <property type="entry name" value="CheY-like_superfamily"/>
</dbReference>
<evidence type="ECO:0000259" key="10">
    <source>
        <dbReference type="PROSITE" id="PS50112"/>
    </source>
</evidence>
<dbReference type="PANTHER" id="PTHR43065:SF42">
    <property type="entry name" value="TWO-COMPONENT SENSOR PPRA"/>
    <property type="match status" value="1"/>
</dbReference>
<sequence>MKQINSERKLTPLNISIVYAVVGVLWGAASCLFPAVLAHKSSMYLSVETLNHAFFVLATAALLYLLISRSEGDVVRGRESLFRVNRALKTFSGCNQALVRATEELQLMKDVCRTIVETGGYKLAWVGMAEHDDWKTVRPVAQWGDRGGYLTRLDMSWADIDRGRGPTGTAIRTGTTRIVQNIRYDASWALWREEALKHGFAASISLPLVNEGRPLGALVIFAGEKRAFGKQEVKLLEQLADDLSFGIATLRMNVERKKAEQEIMLLASVIEQSKEGLILFDSDGTIKYVNPAIETITGHDAQCVVGRNVAVLADGDGGVELYRSVWDDLTKGERRTGGHFIQKGKEGECYEIDITFWSICDADGRVKNHAALVRDVTHELQLERQLRQAQRMEAIATLAGGIAHDFNNNLASIITCTEMARDDVAPESPLRELLDVVLKSSYRGRKLVKQILTFCCKGEQERQPVQVEAIMNECLNLMRPSIPSSITVHAQMEPELGMIMADPTQIHQIIMNLVTNASHAMRLKGGSLDLALENVTLDSDSLGTPDLPPGPYLKLTVKDSGHGMDHKTMEQIFDPFFTTKGHNEGTGLGLSVVHGIVRNHGGGITVSSRPGLGATFEVFLPRIAAVRKDALLDSETASMMGTGRILFVDDEEDVVFAGKKMLERLGYQVVTGRDGMEALEIFRADPGAVDLVITDQTMPRMTGIELSRELAAVRSDLPVILCTGLGSGVDRTAQREEAEQAGVREVAYKPLDREEMTAMIRRVLTPAGEA</sequence>
<dbReference type="InterPro" id="IPR003594">
    <property type="entry name" value="HATPase_dom"/>
</dbReference>
<feature type="modified residue" description="4-aspartylphosphate" evidence="6">
    <location>
        <position position="695"/>
    </location>
</feature>
<dbReference type="SMART" id="SM00091">
    <property type="entry name" value="PAS"/>
    <property type="match status" value="1"/>
</dbReference>
<dbReference type="Proteomes" id="UP000568888">
    <property type="component" value="Unassembled WGS sequence"/>
</dbReference>
<dbReference type="InterPro" id="IPR001789">
    <property type="entry name" value="Sig_transdc_resp-reg_receiver"/>
</dbReference>
<proteinExistence type="predicted"/>
<dbReference type="InterPro" id="IPR005467">
    <property type="entry name" value="His_kinase_dom"/>
</dbReference>
<comment type="catalytic activity">
    <reaction evidence="1">
        <text>ATP + protein L-histidine = ADP + protein N-phospho-L-histidine.</text>
        <dbReference type="EC" id="2.7.13.3"/>
    </reaction>
</comment>
<evidence type="ECO:0000313" key="12">
    <source>
        <dbReference type="EMBL" id="GFO63056.1"/>
    </source>
</evidence>
<dbReference type="SUPFAM" id="SSF55874">
    <property type="entry name" value="ATPase domain of HSP90 chaperone/DNA topoisomerase II/histidine kinase"/>
    <property type="match status" value="1"/>
</dbReference>
<dbReference type="Pfam" id="PF13185">
    <property type="entry name" value="GAF_2"/>
    <property type="match status" value="1"/>
</dbReference>
<dbReference type="Pfam" id="PF00072">
    <property type="entry name" value="Response_reg"/>
    <property type="match status" value="1"/>
</dbReference>
<evidence type="ECO:0000259" key="8">
    <source>
        <dbReference type="PROSITE" id="PS50109"/>
    </source>
</evidence>
<dbReference type="PROSITE" id="PS50109">
    <property type="entry name" value="HIS_KIN"/>
    <property type="match status" value="1"/>
</dbReference>
<dbReference type="Gene3D" id="3.30.450.20">
    <property type="entry name" value="PAS domain"/>
    <property type="match status" value="1"/>
</dbReference>
<feature type="transmembrane region" description="Helical" evidence="7">
    <location>
        <begin position="12"/>
        <end position="37"/>
    </location>
</feature>
<reference evidence="13" key="1">
    <citation type="submission" date="2020-06" db="EMBL/GenBank/DDBJ databases">
        <title>Draft genomic sequecing of Geomonas sp. Red736.</title>
        <authorList>
            <person name="Itoh H."/>
            <person name="Xu Z.X."/>
            <person name="Ushijima N."/>
            <person name="Masuda Y."/>
            <person name="Shiratori Y."/>
            <person name="Senoo K."/>
        </authorList>
    </citation>
    <scope>NUCLEOTIDE SEQUENCE [LARGE SCALE GENOMIC DNA]</scope>
    <source>
        <strain evidence="13">Red736</strain>
    </source>
</reference>
<dbReference type="Gene3D" id="3.40.50.2300">
    <property type="match status" value="1"/>
</dbReference>
<evidence type="ECO:0000259" key="9">
    <source>
        <dbReference type="PROSITE" id="PS50110"/>
    </source>
</evidence>
<keyword evidence="5 12" id="KW-0418">Kinase</keyword>
<dbReference type="PROSITE" id="PS50112">
    <property type="entry name" value="PAS"/>
    <property type="match status" value="1"/>
</dbReference>
<dbReference type="SUPFAM" id="SSF55781">
    <property type="entry name" value="GAF domain-like"/>
    <property type="match status" value="1"/>
</dbReference>
<dbReference type="PANTHER" id="PTHR43065">
    <property type="entry name" value="SENSOR HISTIDINE KINASE"/>
    <property type="match status" value="1"/>
</dbReference>
<accession>A0A6V8MSD7</accession>
<keyword evidence="4" id="KW-0808">Transferase</keyword>
<dbReference type="InterPro" id="IPR003661">
    <property type="entry name" value="HisK_dim/P_dom"/>
</dbReference>
<organism evidence="12 13">
    <name type="scientific">Geomonas paludis</name>
    <dbReference type="NCBI Taxonomy" id="2740185"/>
    <lineage>
        <taxon>Bacteria</taxon>
        <taxon>Pseudomonadati</taxon>
        <taxon>Thermodesulfobacteriota</taxon>
        <taxon>Desulfuromonadia</taxon>
        <taxon>Geobacterales</taxon>
        <taxon>Geobacteraceae</taxon>
        <taxon>Geomonas</taxon>
    </lineage>
</organism>
<dbReference type="GO" id="GO:0000155">
    <property type="term" value="F:phosphorelay sensor kinase activity"/>
    <property type="evidence" value="ECO:0007669"/>
    <property type="project" value="InterPro"/>
</dbReference>
<dbReference type="Pfam" id="PF08448">
    <property type="entry name" value="PAS_4"/>
    <property type="match status" value="1"/>
</dbReference>
<evidence type="ECO:0000256" key="5">
    <source>
        <dbReference type="ARBA" id="ARBA00022777"/>
    </source>
</evidence>
<dbReference type="InterPro" id="IPR004358">
    <property type="entry name" value="Sig_transdc_His_kin-like_C"/>
</dbReference>
<dbReference type="Gene3D" id="3.30.450.40">
    <property type="match status" value="1"/>
</dbReference>
<evidence type="ECO:0000256" key="3">
    <source>
        <dbReference type="ARBA" id="ARBA00022553"/>
    </source>
</evidence>